<accession>A0A061EK78</accession>
<evidence type="ECO:0000256" key="1">
    <source>
        <dbReference type="ARBA" id="ARBA00023015"/>
    </source>
</evidence>
<dbReference type="EMBL" id="CM001882">
    <property type="protein sequence ID" value="EOY02654.1"/>
    <property type="molecule type" value="Genomic_DNA"/>
</dbReference>
<gene>
    <name evidence="7" type="ORF">TCM_017070</name>
</gene>
<feature type="compositionally biased region" description="Polar residues" evidence="5">
    <location>
        <begin position="424"/>
        <end position="434"/>
    </location>
</feature>
<protein>
    <submittedName>
        <fullName evidence="7">NAC domain protein</fullName>
    </submittedName>
</protein>
<keyword evidence="2" id="KW-0238">DNA-binding</keyword>
<dbReference type="Gramene" id="EOY02654">
    <property type="protein sequence ID" value="EOY02654"/>
    <property type="gene ID" value="TCM_017070"/>
</dbReference>
<dbReference type="InParanoid" id="A0A061EK78"/>
<organism evidence="7 8">
    <name type="scientific">Theobroma cacao</name>
    <name type="common">Cacao</name>
    <name type="synonym">Cocoa</name>
    <dbReference type="NCBI Taxonomy" id="3641"/>
    <lineage>
        <taxon>Eukaryota</taxon>
        <taxon>Viridiplantae</taxon>
        <taxon>Streptophyta</taxon>
        <taxon>Embryophyta</taxon>
        <taxon>Tracheophyta</taxon>
        <taxon>Spermatophyta</taxon>
        <taxon>Magnoliopsida</taxon>
        <taxon>eudicotyledons</taxon>
        <taxon>Gunneridae</taxon>
        <taxon>Pentapetalae</taxon>
        <taxon>rosids</taxon>
        <taxon>malvids</taxon>
        <taxon>Malvales</taxon>
        <taxon>Malvaceae</taxon>
        <taxon>Byttnerioideae</taxon>
        <taxon>Theobroma</taxon>
    </lineage>
</organism>
<evidence type="ECO:0000313" key="7">
    <source>
        <dbReference type="EMBL" id="EOY02654.1"/>
    </source>
</evidence>
<dbReference type="GO" id="GO:0048731">
    <property type="term" value="P:system development"/>
    <property type="evidence" value="ECO:0000318"/>
    <property type="project" value="GO_Central"/>
</dbReference>
<dbReference type="Pfam" id="PF02365">
    <property type="entry name" value="NAM"/>
    <property type="match status" value="1"/>
</dbReference>
<dbReference type="PANTHER" id="PTHR31719:SF209">
    <property type="entry name" value="NAC DOMAIN-CONTAINING PROTEIN 68-LIKE"/>
    <property type="match status" value="1"/>
</dbReference>
<feature type="region of interest" description="Disordered" evidence="5">
    <location>
        <begin position="353"/>
        <end position="442"/>
    </location>
</feature>
<name>A0A061EK78_THECC</name>
<keyword evidence="8" id="KW-1185">Reference proteome</keyword>
<feature type="compositionally biased region" description="Polar residues" evidence="5">
    <location>
        <begin position="353"/>
        <end position="381"/>
    </location>
</feature>
<dbReference type="InterPro" id="IPR036093">
    <property type="entry name" value="NAC_dom_sf"/>
</dbReference>
<dbReference type="GO" id="GO:0003677">
    <property type="term" value="F:DNA binding"/>
    <property type="evidence" value="ECO:0007669"/>
    <property type="project" value="UniProtKB-KW"/>
</dbReference>
<keyword evidence="3" id="KW-0804">Transcription</keyword>
<keyword evidence="1" id="KW-0805">Transcription regulation</keyword>
<reference evidence="7 8" key="1">
    <citation type="journal article" date="2013" name="Genome Biol.">
        <title>The genome sequence of the most widely cultivated cacao type and its use to identify candidate genes regulating pod color.</title>
        <authorList>
            <person name="Motamayor J.C."/>
            <person name="Mockaitis K."/>
            <person name="Schmutz J."/>
            <person name="Haiminen N."/>
            <person name="Iii D.L."/>
            <person name="Cornejo O."/>
            <person name="Findley S.D."/>
            <person name="Zheng P."/>
            <person name="Utro F."/>
            <person name="Royaert S."/>
            <person name="Saski C."/>
            <person name="Jenkins J."/>
            <person name="Podicheti R."/>
            <person name="Zhao M."/>
            <person name="Scheffler B.E."/>
            <person name="Stack J.C."/>
            <person name="Feltus F.A."/>
            <person name="Mustiga G.M."/>
            <person name="Amores F."/>
            <person name="Phillips W."/>
            <person name="Marelli J.P."/>
            <person name="May G.D."/>
            <person name="Shapiro H."/>
            <person name="Ma J."/>
            <person name="Bustamante C.D."/>
            <person name="Schnell R.J."/>
            <person name="Main D."/>
            <person name="Gilbert D."/>
            <person name="Parida L."/>
            <person name="Kuhn D.N."/>
        </authorList>
    </citation>
    <scope>NUCLEOTIDE SEQUENCE [LARGE SCALE GENOMIC DNA]</scope>
    <source>
        <strain evidence="8">cv. Matina 1-6</strain>
    </source>
</reference>
<keyword evidence="4" id="KW-0539">Nucleus</keyword>
<dbReference type="GO" id="GO:0006355">
    <property type="term" value="P:regulation of DNA-templated transcription"/>
    <property type="evidence" value="ECO:0007669"/>
    <property type="project" value="InterPro"/>
</dbReference>
<feature type="compositionally biased region" description="Polar residues" evidence="5">
    <location>
        <begin position="405"/>
        <end position="417"/>
    </location>
</feature>
<evidence type="ECO:0000256" key="4">
    <source>
        <dbReference type="ARBA" id="ARBA00023242"/>
    </source>
</evidence>
<proteinExistence type="predicted"/>
<dbReference type="STRING" id="3641.A0A061EK78"/>
<feature type="domain" description="NAC" evidence="6">
    <location>
        <begin position="23"/>
        <end position="178"/>
    </location>
</feature>
<dbReference type="Gene3D" id="2.170.150.80">
    <property type="entry name" value="NAC domain"/>
    <property type="match status" value="1"/>
</dbReference>
<dbReference type="PROSITE" id="PS51005">
    <property type="entry name" value="NAC"/>
    <property type="match status" value="1"/>
</dbReference>
<evidence type="ECO:0000313" key="8">
    <source>
        <dbReference type="Proteomes" id="UP000026915"/>
    </source>
</evidence>
<dbReference type="InterPro" id="IPR003441">
    <property type="entry name" value="NAC-dom"/>
</dbReference>
<dbReference type="SUPFAM" id="SSF101941">
    <property type="entry name" value="NAC domain"/>
    <property type="match status" value="1"/>
</dbReference>
<dbReference type="HOGENOM" id="CLU_032867_0_0_1"/>
<sequence>MKEAKPTPNLPVFINAEDFLDSLPPGYCFKPRDDELIVHYLRRRVCNKPLPPNRIKEVELYKYSPDDLTQADNASSKKESEWYFFTPRDRKYVNGSRPSRTAGDGFWKATGSDTSVMFKGNIVGFKKTLVYYYGKPPKGEKTNWIMHEYVLSNPPARQRAGKDDMRLDDWVLCRLHNRNHTKVGATRQATDQKQEEENYAITAAQTEILEQQYENILPLQIEIPAAQAEILGQQYGNIPPPQTEIPAARTEILKQEYGNILPPQTEQVQVQDFNLLLPQQICSMPLYNPYDDSTSGFASFPESLHPMLEYHFTMFPRQDVSVYGNIITTVAPIATIPPPQFQHSEGHDPLNMHQQQQQFSGAPSIHNPSNMHQQQQFSSVPNIHDPLNMHQQQFSGAPYILDPSNMHQQQQQFSSAPNIPDSLNMDQQQQQFSGAPNIHGPLNMHQQEQQFSDAPSIHGPLNMHKQAQQLSDAPNINEFLVADQYILVTDHGLPDLQMPVLLVSVPITSSSKPRCFYPNLFGQLQAGDLDIVEPTIGAELKYGVASKLRYVIEGLFQHINGGKFLNSCMIVEVQSFARYTFPTAAASLPG</sequence>
<dbReference type="eggNOG" id="ENOG502RZK3">
    <property type="taxonomic scope" value="Eukaryota"/>
</dbReference>
<evidence type="ECO:0000256" key="2">
    <source>
        <dbReference type="ARBA" id="ARBA00023125"/>
    </source>
</evidence>
<dbReference type="AlphaFoldDB" id="A0A061EK78"/>
<evidence type="ECO:0000256" key="5">
    <source>
        <dbReference type="SAM" id="MobiDB-lite"/>
    </source>
</evidence>
<evidence type="ECO:0000256" key="3">
    <source>
        <dbReference type="ARBA" id="ARBA00023163"/>
    </source>
</evidence>
<dbReference type="PANTHER" id="PTHR31719">
    <property type="entry name" value="NAC TRANSCRIPTION FACTOR 56"/>
    <property type="match status" value="1"/>
</dbReference>
<evidence type="ECO:0000259" key="6">
    <source>
        <dbReference type="PROSITE" id="PS51005"/>
    </source>
</evidence>
<dbReference type="Proteomes" id="UP000026915">
    <property type="component" value="Chromosome 4"/>
</dbReference>